<feature type="compositionally biased region" description="Polar residues" evidence="3">
    <location>
        <begin position="164"/>
        <end position="179"/>
    </location>
</feature>
<accession>A0A5A7PGC8</accession>
<dbReference type="GO" id="GO:0005200">
    <property type="term" value="F:structural constituent of cytoskeleton"/>
    <property type="evidence" value="ECO:0007669"/>
    <property type="project" value="TreeGrafter"/>
</dbReference>
<keyword evidence="5" id="KW-0808">Transferase</keyword>
<dbReference type="OrthoDB" id="1898513at2759"/>
<evidence type="ECO:0000256" key="2">
    <source>
        <dbReference type="SAM" id="Coils"/>
    </source>
</evidence>
<name>A0A5A7PGC8_STRAF</name>
<evidence type="ECO:0000259" key="4">
    <source>
        <dbReference type="PROSITE" id="PS51774"/>
    </source>
</evidence>
<feature type="region of interest" description="Disordered" evidence="3">
    <location>
        <begin position="92"/>
        <end position="121"/>
    </location>
</feature>
<dbReference type="AlphaFoldDB" id="A0A5A7PGC8"/>
<keyword evidence="1 2" id="KW-0175">Coiled coil</keyword>
<dbReference type="Proteomes" id="UP000325081">
    <property type="component" value="Unassembled WGS sequence"/>
</dbReference>
<dbReference type="EMBL" id="BKCP01004517">
    <property type="protein sequence ID" value="GER31945.1"/>
    <property type="molecule type" value="Genomic_DNA"/>
</dbReference>
<dbReference type="PANTHER" id="PTHR47357:SF1">
    <property type="entry name" value="SPINDLE POLE BODY COMPONENT 110"/>
    <property type="match status" value="1"/>
</dbReference>
<organism evidence="5 6">
    <name type="scientific">Striga asiatica</name>
    <name type="common">Asiatic witchweed</name>
    <name type="synonym">Buchnera asiatica</name>
    <dbReference type="NCBI Taxonomy" id="4170"/>
    <lineage>
        <taxon>Eukaryota</taxon>
        <taxon>Viridiplantae</taxon>
        <taxon>Streptophyta</taxon>
        <taxon>Embryophyta</taxon>
        <taxon>Tracheophyta</taxon>
        <taxon>Spermatophyta</taxon>
        <taxon>Magnoliopsida</taxon>
        <taxon>eudicotyledons</taxon>
        <taxon>Gunneridae</taxon>
        <taxon>Pentapetalae</taxon>
        <taxon>asterids</taxon>
        <taxon>lamiids</taxon>
        <taxon>Lamiales</taxon>
        <taxon>Orobanchaceae</taxon>
        <taxon>Buchnereae</taxon>
        <taxon>Striga</taxon>
    </lineage>
</organism>
<proteinExistence type="predicted"/>
<dbReference type="GO" id="GO:0016301">
    <property type="term" value="F:kinase activity"/>
    <property type="evidence" value="ECO:0007669"/>
    <property type="project" value="UniProtKB-KW"/>
</dbReference>
<feature type="domain" description="NAB" evidence="4">
    <location>
        <begin position="9"/>
        <end position="92"/>
    </location>
</feature>
<keyword evidence="5" id="KW-0418">Kinase</keyword>
<feature type="coiled-coil region" evidence="2">
    <location>
        <begin position="454"/>
        <end position="481"/>
    </location>
</feature>
<comment type="caution">
    <text evidence="5">The sequence shown here is derived from an EMBL/GenBank/DDBJ whole genome shotgun (WGS) entry which is preliminary data.</text>
</comment>
<dbReference type="PROSITE" id="PS51774">
    <property type="entry name" value="NAB"/>
    <property type="match status" value="1"/>
</dbReference>
<evidence type="ECO:0000256" key="1">
    <source>
        <dbReference type="ARBA" id="ARBA00023054"/>
    </source>
</evidence>
<sequence length="525" mass="59911">MENEVRKLDASCWNGQICLDSSEWLVENIKSIDQSVKEMLQLIENDKGSQMENGDNNSNYPTKLPELIAHIKEISHRHHLLADHYNKLTGELSSQSKSAKSNEKKTFNPQLTPPFLTPMNKLRMNNLDGQLVASDLSLSSGGGISDVTPNEGSQSSLSSDSDSETYYASPNERSSSVRTQKMLEHEVVSLRTDFEKQLSISNEKLLSAEEEIAKLKRELENNEKVMVKLSGLEVELLAAKSQIKLHEAETEKENGRSLLLQMKIVELEGELEFEKKKVYELQESVEKYTTELSDRDVRIQELNAELEIALGNFALEKWQLEASISKLSERLNFLEAENKELRLQCELLDDEIKKLQDGKIEMEKEKNASRIIWQDNIEDAKIELSKKTALADALNENLDGLKLKYDTLKAEKDGLNAKLQTLVAELHCREDHIGNLEHNLQRVEFENKQLSSGADSAKKLMDELKVRSDELEKEVHMQEVVISDMAEEKREAIRQLCFSLDYFRCAYEDLRNAYVVRKRPVAVVP</sequence>
<gene>
    <name evidence="5" type="ORF">STAS_07993</name>
</gene>
<dbReference type="InterPro" id="IPR011684">
    <property type="entry name" value="NAB"/>
</dbReference>
<feature type="coiled-coil region" evidence="2">
    <location>
        <begin position="191"/>
        <end position="425"/>
    </location>
</feature>
<feature type="region of interest" description="Disordered" evidence="3">
    <location>
        <begin position="142"/>
        <end position="179"/>
    </location>
</feature>
<evidence type="ECO:0000256" key="3">
    <source>
        <dbReference type="SAM" id="MobiDB-lite"/>
    </source>
</evidence>
<protein>
    <submittedName>
        <fullName evidence="5">Kinase interacting family protein</fullName>
    </submittedName>
</protein>
<reference evidence="6" key="1">
    <citation type="journal article" date="2019" name="Curr. Biol.">
        <title>Genome Sequence of Striga asiatica Provides Insight into the Evolution of Plant Parasitism.</title>
        <authorList>
            <person name="Yoshida S."/>
            <person name="Kim S."/>
            <person name="Wafula E.K."/>
            <person name="Tanskanen J."/>
            <person name="Kim Y.M."/>
            <person name="Honaas L."/>
            <person name="Yang Z."/>
            <person name="Spallek T."/>
            <person name="Conn C.E."/>
            <person name="Ichihashi Y."/>
            <person name="Cheong K."/>
            <person name="Cui S."/>
            <person name="Der J.P."/>
            <person name="Gundlach H."/>
            <person name="Jiao Y."/>
            <person name="Hori C."/>
            <person name="Ishida J.K."/>
            <person name="Kasahara H."/>
            <person name="Kiba T."/>
            <person name="Kim M.S."/>
            <person name="Koo N."/>
            <person name="Laohavisit A."/>
            <person name="Lee Y.H."/>
            <person name="Lumba S."/>
            <person name="McCourt P."/>
            <person name="Mortimer J.C."/>
            <person name="Mutuku J.M."/>
            <person name="Nomura T."/>
            <person name="Sasaki-Sekimoto Y."/>
            <person name="Seto Y."/>
            <person name="Wang Y."/>
            <person name="Wakatake T."/>
            <person name="Sakakibara H."/>
            <person name="Demura T."/>
            <person name="Yamaguchi S."/>
            <person name="Yoneyama K."/>
            <person name="Manabe R.I."/>
            <person name="Nelson D.C."/>
            <person name="Schulman A.H."/>
            <person name="Timko M.P."/>
            <person name="dePamphilis C.W."/>
            <person name="Choi D."/>
            <person name="Shirasu K."/>
        </authorList>
    </citation>
    <scope>NUCLEOTIDE SEQUENCE [LARGE SCALE GENOMIC DNA]</scope>
    <source>
        <strain evidence="6">cv. UVA1</strain>
    </source>
</reference>
<keyword evidence="6" id="KW-1185">Reference proteome</keyword>
<evidence type="ECO:0000313" key="5">
    <source>
        <dbReference type="EMBL" id="GER31945.1"/>
    </source>
</evidence>
<dbReference type="GO" id="GO:0005856">
    <property type="term" value="C:cytoskeleton"/>
    <property type="evidence" value="ECO:0007669"/>
    <property type="project" value="TreeGrafter"/>
</dbReference>
<evidence type="ECO:0000313" key="6">
    <source>
        <dbReference type="Proteomes" id="UP000325081"/>
    </source>
</evidence>
<dbReference type="GO" id="GO:0003779">
    <property type="term" value="F:actin binding"/>
    <property type="evidence" value="ECO:0007669"/>
    <property type="project" value="InterPro"/>
</dbReference>
<dbReference type="PANTHER" id="PTHR47357">
    <property type="entry name" value="COP1-INTERACTIVE PROTEIN 1"/>
    <property type="match status" value="1"/>
</dbReference>
<dbReference type="Pfam" id="PF07765">
    <property type="entry name" value="KIP1"/>
    <property type="match status" value="1"/>
</dbReference>